<proteinExistence type="predicted"/>
<evidence type="ECO:0000313" key="1">
    <source>
        <dbReference type="EMBL" id="GAH40733.1"/>
    </source>
</evidence>
<comment type="caution">
    <text evidence="1">The sequence shown here is derived from an EMBL/GenBank/DDBJ whole genome shotgun (WGS) entry which is preliminary data.</text>
</comment>
<sequence>MIPVSADFLRTGDVKEDVKIALNSLFSTGTQYSGVFYNPLYQSKVKVNDVSFKKTTGNVTVHLIGSFKKPKEDCDKLLYRAQVWDTVRQFPEVKHATILMNQYLLGDLLVVGDN</sequence>
<accession>X1H5Y6</accession>
<dbReference type="AlphaFoldDB" id="X1H5Y6"/>
<reference evidence="1" key="1">
    <citation type="journal article" date="2014" name="Front. Microbiol.">
        <title>High frequency of phylogenetically diverse reductive dehalogenase-homologous genes in deep subseafloor sedimentary metagenomes.</title>
        <authorList>
            <person name="Kawai M."/>
            <person name="Futagami T."/>
            <person name="Toyoda A."/>
            <person name="Takaki Y."/>
            <person name="Nishi S."/>
            <person name="Hori S."/>
            <person name="Arai W."/>
            <person name="Tsubouchi T."/>
            <person name="Morono Y."/>
            <person name="Uchiyama I."/>
            <person name="Ito T."/>
            <person name="Fujiyama A."/>
            <person name="Inagaki F."/>
            <person name="Takami H."/>
        </authorList>
    </citation>
    <scope>NUCLEOTIDE SEQUENCE</scope>
    <source>
        <strain evidence="1">Expedition CK06-06</strain>
    </source>
</reference>
<name>X1H5Y6_9ZZZZ</name>
<dbReference type="EMBL" id="BARU01007060">
    <property type="protein sequence ID" value="GAH40733.1"/>
    <property type="molecule type" value="Genomic_DNA"/>
</dbReference>
<gene>
    <name evidence="1" type="ORF">S03H2_13923</name>
</gene>
<organism evidence="1">
    <name type="scientific">marine sediment metagenome</name>
    <dbReference type="NCBI Taxonomy" id="412755"/>
    <lineage>
        <taxon>unclassified sequences</taxon>
        <taxon>metagenomes</taxon>
        <taxon>ecological metagenomes</taxon>
    </lineage>
</organism>
<protein>
    <submittedName>
        <fullName evidence="1">Uncharacterized protein</fullName>
    </submittedName>
</protein>